<gene>
    <name evidence="10" type="ORF">SAMN02745245_00345</name>
</gene>
<keyword evidence="2" id="KW-0902">Two-component regulatory system</keyword>
<dbReference type="FunFam" id="1.10.10.10:FF:000018">
    <property type="entry name" value="DNA-binding response regulator ResD"/>
    <property type="match status" value="1"/>
</dbReference>
<dbReference type="InterPro" id="IPR016032">
    <property type="entry name" value="Sig_transdc_resp-reg_C-effctor"/>
</dbReference>
<comment type="caution">
    <text evidence="6">Lacks conserved residue(s) required for the propagation of feature annotation.</text>
</comment>
<dbReference type="GO" id="GO:0032993">
    <property type="term" value="C:protein-DNA complex"/>
    <property type="evidence" value="ECO:0007669"/>
    <property type="project" value="TreeGrafter"/>
</dbReference>
<evidence type="ECO:0000313" key="11">
    <source>
        <dbReference type="Proteomes" id="UP000184032"/>
    </source>
</evidence>
<reference evidence="10 11" key="1">
    <citation type="submission" date="2016-11" db="EMBL/GenBank/DDBJ databases">
        <authorList>
            <person name="Jaros S."/>
            <person name="Januszkiewicz K."/>
            <person name="Wedrychowicz H."/>
        </authorList>
    </citation>
    <scope>NUCLEOTIDE SEQUENCE [LARGE SCALE GENOMIC DNA]</scope>
    <source>
        <strain evidence="10 11">DSM 21120</strain>
    </source>
</reference>
<proteinExistence type="predicted"/>
<evidence type="ECO:0000256" key="7">
    <source>
        <dbReference type="PROSITE-ProRule" id="PRU01091"/>
    </source>
</evidence>
<dbReference type="CDD" id="cd00383">
    <property type="entry name" value="trans_reg_C"/>
    <property type="match status" value="1"/>
</dbReference>
<dbReference type="EMBL" id="FQXI01000001">
    <property type="protein sequence ID" value="SHH01632.1"/>
    <property type="molecule type" value="Genomic_DNA"/>
</dbReference>
<dbReference type="AlphaFoldDB" id="A0A1M5PIP6"/>
<dbReference type="Gene3D" id="6.10.250.690">
    <property type="match status" value="1"/>
</dbReference>
<protein>
    <submittedName>
        <fullName evidence="10">Response regulator receiver domain-containing protein</fullName>
    </submittedName>
</protein>
<organism evidence="10 11">
    <name type="scientific">Anaerosphaera aminiphila DSM 21120</name>
    <dbReference type="NCBI Taxonomy" id="1120995"/>
    <lineage>
        <taxon>Bacteria</taxon>
        <taxon>Bacillati</taxon>
        <taxon>Bacillota</taxon>
        <taxon>Tissierellia</taxon>
        <taxon>Tissierellales</taxon>
        <taxon>Peptoniphilaceae</taxon>
        <taxon>Anaerosphaera</taxon>
    </lineage>
</organism>
<dbReference type="GO" id="GO:0000976">
    <property type="term" value="F:transcription cis-regulatory region binding"/>
    <property type="evidence" value="ECO:0007669"/>
    <property type="project" value="TreeGrafter"/>
</dbReference>
<keyword evidence="4 7" id="KW-0238">DNA-binding</keyword>
<feature type="domain" description="OmpR/PhoB-type" evidence="9">
    <location>
        <begin position="66"/>
        <end position="165"/>
    </location>
</feature>
<dbReference type="PANTHER" id="PTHR48111:SF26">
    <property type="entry name" value="STAGE 0 SPORULATION PROTEIN A HOMOLOG"/>
    <property type="match status" value="1"/>
</dbReference>
<dbReference type="GO" id="GO:0006355">
    <property type="term" value="P:regulation of DNA-templated transcription"/>
    <property type="evidence" value="ECO:0007669"/>
    <property type="project" value="InterPro"/>
</dbReference>
<dbReference type="SMART" id="SM00862">
    <property type="entry name" value="Trans_reg_C"/>
    <property type="match status" value="1"/>
</dbReference>
<evidence type="ECO:0000256" key="5">
    <source>
        <dbReference type="ARBA" id="ARBA00023163"/>
    </source>
</evidence>
<name>A0A1M5PIP6_9FIRM</name>
<dbReference type="InterPro" id="IPR011006">
    <property type="entry name" value="CheY-like_superfamily"/>
</dbReference>
<dbReference type="InterPro" id="IPR001867">
    <property type="entry name" value="OmpR/PhoB-type_DNA-bd"/>
</dbReference>
<evidence type="ECO:0000256" key="2">
    <source>
        <dbReference type="ARBA" id="ARBA00023012"/>
    </source>
</evidence>
<dbReference type="PROSITE" id="PS51755">
    <property type="entry name" value="OMPR_PHOB"/>
    <property type="match status" value="1"/>
</dbReference>
<dbReference type="Pfam" id="PF00486">
    <property type="entry name" value="Trans_reg_C"/>
    <property type="match status" value="1"/>
</dbReference>
<dbReference type="PANTHER" id="PTHR48111">
    <property type="entry name" value="REGULATOR OF RPOS"/>
    <property type="match status" value="1"/>
</dbReference>
<dbReference type="InterPro" id="IPR036388">
    <property type="entry name" value="WH-like_DNA-bd_sf"/>
</dbReference>
<evidence type="ECO:0000259" key="8">
    <source>
        <dbReference type="PROSITE" id="PS50110"/>
    </source>
</evidence>
<evidence type="ECO:0000313" key="10">
    <source>
        <dbReference type="EMBL" id="SHH01632.1"/>
    </source>
</evidence>
<evidence type="ECO:0000256" key="3">
    <source>
        <dbReference type="ARBA" id="ARBA00023015"/>
    </source>
</evidence>
<dbReference type="Gene3D" id="1.10.10.10">
    <property type="entry name" value="Winged helix-like DNA-binding domain superfamily/Winged helix DNA-binding domain"/>
    <property type="match status" value="1"/>
</dbReference>
<dbReference type="STRING" id="1120995.SAMN02745245_00345"/>
<dbReference type="GO" id="GO:0000156">
    <property type="term" value="F:phosphorelay response regulator activity"/>
    <property type="evidence" value="ECO:0007669"/>
    <property type="project" value="TreeGrafter"/>
</dbReference>
<evidence type="ECO:0000256" key="6">
    <source>
        <dbReference type="PROSITE-ProRule" id="PRU00169"/>
    </source>
</evidence>
<dbReference type="SUPFAM" id="SSF52172">
    <property type="entry name" value="CheY-like"/>
    <property type="match status" value="1"/>
</dbReference>
<keyword evidence="1" id="KW-0597">Phosphoprotein</keyword>
<sequence length="171" mass="19824">MEQIRRESTVPIIIISARDLELDKTMALDLGADDYIIKPFSLAELDSRIKANLRRSSLWSLKNNQNKVLIFLDLSLDIDNCSLTQDEKNISLTATEFEILKMFLLSPERTFTKGQIYSSVWKDEYYGDESIINVHISRLREKLGDKGKNSKYIETLWGIGYRLRKSKSEKI</sequence>
<dbReference type="SUPFAM" id="SSF46894">
    <property type="entry name" value="C-terminal effector domain of the bipartite response regulators"/>
    <property type="match status" value="1"/>
</dbReference>
<dbReference type="PROSITE" id="PS50110">
    <property type="entry name" value="RESPONSE_REGULATORY"/>
    <property type="match status" value="1"/>
</dbReference>
<dbReference type="InterPro" id="IPR001789">
    <property type="entry name" value="Sig_transdc_resp-reg_receiver"/>
</dbReference>
<dbReference type="InterPro" id="IPR039420">
    <property type="entry name" value="WalR-like"/>
</dbReference>
<dbReference type="Proteomes" id="UP000184032">
    <property type="component" value="Unassembled WGS sequence"/>
</dbReference>
<keyword evidence="3" id="KW-0805">Transcription regulation</keyword>
<keyword evidence="11" id="KW-1185">Reference proteome</keyword>
<evidence type="ECO:0000256" key="4">
    <source>
        <dbReference type="ARBA" id="ARBA00023125"/>
    </source>
</evidence>
<keyword evidence="5" id="KW-0804">Transcription</keyword>
<evidence type="ECO:0000256" key="1">
    <source>
        <dbReference type="ARBA" id="ARBA00022553"/>
    </source>
</evidence>
<feature type="domain" description="Response regulatory" evidence="8">
    <location>
        <begin position="1"/>
        <end position="53"/>
    </location>
</feature>
<evidence type="ECO:0000259" key="9">
    <source>
        <dbReference type="PROSITE" id="PS51755"/>
    </source>
</evidence>
<dbReference type="Pfam" id="PF00072">
    <property type="entry name" value="Response_reg"/>
    <property type="match status" value="1"/>
</dbReference>
<feature type="DNA-binding region" description="OmpR/PhoB-type" evidence="7">
    <location>
        <begin position="66"/>
        <end position="165"/>
    </location>
</feature>
<accession>A0A1M5PIP6</accession>
<dbReference type="GO" id="GO:0005829">
    <property type="term" value="C:cytosol"/>
    <property type="evidence" value="ECO:0007669"/>
    <property type="project" value="TreeGrafter"/>
</dbReference>